<evidence type="ECO:0000256" key="4">
    <source>
        <dbReference type="ARBA" id="ARBA00022691"/>
    </source>
</evidence>
<comment type="caution">
    <text evidence="9">The sequence shown here is derived from an EMBL/GenBank/DDBJ whole genome shotgun (WGS) entry which is preliminary data.</text>
</comment>
<dbReference type="InterPro" id="IPR006366">
    <property type="entry name" value="CobA/CysG_C"/>
</dbReference>
<protein>
    <recommendedName>
        <fullName evidence="1">uroporphyrinogen-III C-methyltransferase</fullName>
        <ecNumber evidence="1">2.1.1.107</ecNumber>
    </recommendedName>
</protein>
<evidence type="ECO:0000259" key="8">
    <source>
        <dbReference type="Pfam" id="PF00590"/>
    </source>
</evidence>
<reference evidence="9" key="2">
    <citation type="submission" date="2020-11" db="EMBL/GenBank/DDBJ databases">
        <authorList>
            <person name="Cecchin M."/>
            <person name="Marcolungo L."/>
            <person name="Rossato M."/>
            <person name="Girolomoni L."/>
            <person name="Cosentino E."/>
            <person name="Cuine S."/>
            <person name="Li-Beisson Y."/>
            <person name="Delledonne M."/>
            <person name="Ballottari M."/>
        </authorList>
    </citation>
    <scope>NUCLEOTIDE SEQUENCE</scope>
    <source>
        <strain evidence="9">211/11P</strain>
        <tissue evidence="9">Whole cell</tissue>
    </source>
</reference>
<dbReference type="InterPro" id="IPR035996">
    <property type="entry name" value="4pyrrol_Methylase_sf"/>
</dbReference>
<dbReference type="Pfam" id="PF00590">
    <property type="entry name" value="TP_methylase"/>
    <property type="match status" value="1"/>
</dbReference>
<dbReference type="GO" id="GO:0032259">
    <property type="term" value="P:methylation"/>
    <property type="evidence" value="ECO:0007669"/>
    <property type="project" value="UniProtKB-KW"/>
</dbReference>
<feature type="region of interest" description="Disordered" evidence="7">
    <location>
        <begin position="16"/>
        <end position="62"/>
    </location>
</feature>
<sequence>MAAAVASCTAARAFHGGKAAMQPHSVSRQFASTPAWRRPHRLSCSASTSGTGSTWYEPNSASPDDLLQLLRERRQAAAAGSSSQQQQDQSPQAQQQQQQPQQQQQQQQTRLGTVHLVGTGPGDPSLLTLKAVRLMQTADVVMYDRLVSEDILSMVHPGALLVYVGKQRGFHTRSQEQIHELLGLFAQQGATVLRLKGGDPYVFGRGGEEVQYLEQRGVCVRVVPGITAASGISAELGVPLTHRGLATSVRFLTGHARDGGEGDLDSTLAACADPHTTLVIYMGLGTLPGLTQQLSDSGLSLDTPAVAVERGTTPEQRAVYATLGELQAQVAAASLTSPTLIVIGQVVSLAPGWRRFQETGQSLDVPGASSGAFDAGATASSGGSSWAEEAQRLTQQLR</sequence>
<dbReference type="PROSITE" id="PS00840">
    <property type="entry name" value="SUMT_2"/>
    <property type="match status" value="1"/>
</dbReference>
<accession>A0A9D4TQP1</accession>
<dbReference type="Proteomes" id="UP001055712">
    <property type="component" value="Unassembled WGS sequence"/>
</dbReference>
<dbReference type="NCBIfam" id="NF004790">
    <property type="entry name" value="PRK06136.1"/>
    <property type="match status" value="1"/>
</dbReference>
<evidence type="ECO:0000256" key="5">
    <source>
        <dbReference type="ARBA" id="ARBA00023244"/>
    </source>
</evidence>
<dbReference type="EC" id="2.1.1.107" evidence="1"/>
<keyword evidence="3 6" id="KW-0808">Transferase</keyword>
<reference evidence="9" key="1">
    <citation type="journal article" date="2019" name="Plant J.">
        <title>Chlorella vulgaris genome assembly and annotation reveals the molecular basis for metabolic acclimation to high light conditions.</title>
        <authorList>
            <person name="Cecchin M."/>
            <person name="Marcolungo L."/>
            <person name="Rossato M."/>
            <person name="Girolomoni L."/>
            <person name="Cosentino E."/>
            <person name="Cuine S."/>
            <person name="Li-Beisson Y."/>
            <person name="Delledonne M."/>
            <person name="Ballottari M."/>
        </authorList>
    </citation>
    <scope>NUCLEOTIDE SEQUENCE</scope>
    <source>
        <strain evidence="9">211/11P</strain>
    </source>
</reference>
<dbReference type="NCBIfam" id="TIGR01469">
    <property type="entry name" value="cobA_cysG_Cterm"/>
    <property type="match status" value="1"/>
</dbReference>
<dbReference type="GO" id="GO:0019354">
    <property type="term" value="P:siroheme biosynthetic process"/>
    <property type="evidence" value="ECO:0007669"/>
    <property type="project" value="InterPro"/>
</dbReference>
<evidence type="ECO:0000313" key="10">
    <source>
        <dbReference type="Proteomes" id="UP001055712"/>
    </source>
</evidence>
<dbReference type="PROSITE" id="PS00839">
    <property type="entry name" value="SUMT_1"/>
    <property type="match status" value="1"/>
</dbReference>
<dbReference type="GO" id="GO:0004851">
    <property type="term" value="F:uroporphyrin-III C-methyltransferase activity"/>
    <property type="evidence" value="ECO:0007669"/>
    <property type="project" value="UniProtKB-EC"/>
</dbReference>
<dbReference type="OrthoDB" id="508204at2759"/>
<dbReference type="EMBL" id="SIDB01000006">
    <property type="protein sequence ID" value="KAI3431817.1"/>
    <property type="molecule type" value="Genomic_DNA"/>
</dbReference>
<dbReference type="CDD" id="cd11642">
    <property type="entry name" value="SUMT"/>
    <property type="match status" value="1"/>
</dbReference>
<keyword evidence="2 6" id="KW-0489">Methyltransferase</keyword>
<dbReference type="InterPro" id="IPR003043">
    <property type="entry name" value="Uropor_MeTrfase_CS"/>
</dbReference>
<dbReference type="InterPro" id="IPR000878">
    <property type="entry name" value="4pyrrol_Mease"/>
</dbReference>
<dbReference type="PANTHER" id="PTHR45790">
    <property type="entry name" value="SIROHEME SYNTHASE-RELATED"/>
    <property type="match status" value="1"/>
</dbReference>
<keyword evidence="4" id="KW-0949">S-adenosyl-L-methionine</keyword>
<dbReference type="FunFam" id="3.40.1010.10:FF:000001">
    <property type="entry name" value="Siroheme synthase"/>
    <property type="match status" value="1"/>
</dbReference>
<evidence type="ECO:0000256" key="3">
    <source>
        <dbReference type="ARBA" id="ARBA00022679"/>
    </source>
</evidence>
<dbReference type="InterPro" id="IPR050161">
    <property type="entry name" value="Siro_Cobalamin_biosynth"/>
</dbReference>
<gene>
    <name evidence="9" type="ORF">D9Q98_010570</name>
</gene>
<feature type="domain" description="Tetrapyrrole methylase" evidence="8">
    <location>
        <begin position="113"/>
        <end position="326"/>
    </location>
</feature>
<keyword evidence="10" id="KW-1185">Reference proteome</keyword>
<dbReference type="FunFam" id="3.30.950.10:FF:000001">
    <property type="entry name" value="Siroheme synthase"/>
    <property type="match status" value="1"/>
</dbReference>
<feature type="compositionally biased region" description="Low complexity" evidence="7">
    <location>
        <begin position="374"/>
        <end position="387"/>
    </location>
</feature>
<dbReference type="InterPro" id="IPR014777">
    <property type="entry name" value="4pyrrole_Mease_sub1"/>
</dbReference>
<dbReference type="PANTHER" id="PTHR45790:SF3">
    <property type="entry name" value="S-ADENOSYL-L-METHIONINE-DEPENDENT UROPORPHYRINOGEN III METHYLTRANSFERASE, CHLOROPLASTIC"/>
    <property type="match status" value="1"/>
</dbReference>
<dbReference type="Gene3D" id="3.30.950.10">
    <property type="entry name" value="Methyltransferase, Cobalt-precorrin-4 Transmethylase, Domain 2"/>
    <property type="match status" value="1"/>
</dbReference>
<dbReference type="AlphaFoldDB" id="A0A9D4TQP1"/>
<evidence type="ECO:0000313" key="9">
    <source>
        <dbReference type="EMBL" id="KAI3431817.1"/>
    </source>
</evidence>
<comment type="similarity">
    <text evidence="6">Belongs to the precorrin methyltransferase family.</text>
</comment>
<dbReference type="SUPFAM" id="SSF53790">
    <property type="entry name" value="Tetrapyrrole methylase"/>
    <property type="match status" value="1"/>
</dbReference>
<keyword evidence="5" id="KW-0627">Porphyrin biosynthesis</keyword>
<feature type="compositionally biased region" description="Low complexity" evidence="7">
    <location>
        <begin position="76"/>
        <end position="108"/>
    </location>
</feature>
<evidence type="ECO:0000256" key="2">
    <source>
        <dbReference type="ARBA" id="ARBA00022603"/>
    </source>
</evidence>
<organism evidence="9 10">
    <name type="scientific">Chlorella vulgaris</name>
    <name type="common">Green alga</name>
    <dbReference type="NCBI Taxonomy" id="3077"/>
    <lineage>
        <taxon>Eukaryota</taxon>
        <taxon>Viridiplantae</taxon>
        <taxon>Chlorophyta</taxon>
        <taxon>core chlorophytes</taxon>
        <taxon>Trebouxiophyceae</taxon>
        <taxon>Chlorellales</taxon>
        <taxon>Chlorellaceae</taxon>
        <taxon>Chlorella clade</taxon>
        <taxon>Chlorella</taxon>
    </lineage>
</organism>
<feature type="region of interest" description="Disordered" evidence="7">
    <location>
        <begin position="374"/>
        <end position="398"/>
    </location>
</feature>
<evidence type="ECO:0000256" key="7">
    <source>
        <dbReference type="SAM" id="MobiDB-lite"/>
    </source>
</evidence>
<evidence type="ECO:0000256" key="1">
    <source>
        <dbReference type="ARBA" id="ARBA00012162"/>
    </source>
</evidence>
<feature type="region of interest" description="Disordered" evidence="7">
    <location>
        <begin position="74"/>
        <end position="118"/>
    </location>
</feature>
<dbReference type="InterPro" id="IPR014776">
    <property type="entry name" value="4pyrrole_Mease_sub2"/>
</dbReference>
<dbReference type="Gene3D" id="3.40.1010.10">
    <property type="entry name" value="Cobalt-precorrin-4 Transmethylase, Domain 1"/>
    <property type="match status" value="1"/>
</dbReference>
<evidence type="ECO:0000256" key="6">
    <source>
        <dbReference type="RuleBase" id="RU003960"/>
    </source>
</evidence>
<proteinExistence type="inferred from homology"/>
<name>A0A9D4TQP1_CHLVU</name>